<evidence type="ECO:0000313" key="3">
    <source>
        <dbReference type="Proteomes" id="UP000218231"/>
    </source>
</evidence>
<dbReference type="InterPro" id="IPR000560">
    <property type="entry name" value="His_Pase_clade-2"/>
</dbReference>
<comment type="caution">
    <text evidence="2">The sequence shown here is derived from an EMBL/GenBank/DDBJ whole genome shotgun (WGS) entry which is preliminary data.</text>
</comment>
<dbReference type="Gene3D" id="3.40.50.1240">
    <property type="entry name" value="Phosphoglycerate mutase-like"/>
    <property type="match status" value="1"/>
</dbReference>
<gene>
    <name evidence="2" type="ORF">WR25_23989</name>
</gene>
<protein>
    <recommendedName>
        <fullName evidence="4">Acid phosphatase</fullName>
    </recommendedName>
</protein>
<dbReference type="SUPFAM" id="SSF53254">
    <property type="entry name" value="Phosphoglycerate mutase-like"/>
    <property type="match status" value="1"/>
</dbReference>
<evidence type="ECO:0000313" key="2">
    <source>
        <dbReference type="EMBL" id="PAV79584.1"/>
    </source>
</evidence>
<accession>A0A2A2L0B0</accession>
<dbReference type="Pfam" id="PF00328">
    <property type="entry name" value="His_Phos_2"/>
    <property type="match status" value="1"/>
</dbReference>
<dbReference type="EMBL" id="LIAE01007396">
    <property type="protein sequence ID" value="PAV79584.1"/>
    <property type="molecule type" value="Genomic_DNA"/>
</dbReference>
<reference evidence="2 3" key="1">
    <citation type="journal article" date="2017" name="Curr. Biol.">
        <title>Genome architecture and evolution of a unichromosomal asexual nematode.</title>
        <authorList>
            <person name="Fradin H."/>
            <person name="Zegar C."/>
            <person name="Gutwein M."/>
            <person name="Lucas J."/>
            <person name="Kovtun M."/>
            <person name="Corcoran D."/>
            <person name="Baugh L.R."/>
            <person name="Kiontke K."/>
            <person name="Gunsalus K."/>
            <person name="Fitch D.H."/>
            <person name="Piano F."/>
        </authorList>
    </citation>
    <scope>NUCLEOTIDE SEQUENCE [LARGE SCALE GENOMIC DNA]</scope>
    <source>
        <strain evidence="2">PF1309</strain>
    </source>
</reference>
<dbReference type="STRING" id="2018661.A0A2A2L0B0"/>
<evidence type="ECO:0008006" key="4">
    <source>
        <dbReference type="Google" id="ProtNLM"/>
    </source>
</evidence>
<dbReference type="AlphaFoldDB" id="A0A2A2L0B0"/>
<dbReference type="GO" id="GO:0016791">
    <property type="term" value="F:phosphatase activity"/>
    <property type="evidence" value="ECO:0007669"/>
    <property type="project" value="UniProtKB-ARBA"/>
</dbReference>
<keyword evidence="3" id="KW-1185">Reference proteome</keyword>
<dbReference type="OrthoDB" id="10262962at2759"/>
<evidence type="ECO:0000256" key="1">
    <source>
        <dbReference type="ARBA" id="ARBA00005375"/>
    </source>
</evidence>
<dbReference type="InterPro" id="IPR029033">
    <property type="entry name" value="His_PPase_superfam"/>
</dbReference>
<organism evidence="2 3">
    <name type="scientific">Diploscapter pachys</name>
    <dbReference type="NCBI Taxonomy" id="2018661"/>
    <lineage>
        <taxon>Eukaryota</taxon>
        <taxon>Metazoa</taxon>
        <taxon>Ecdysozoa</taxon>
        <taxon>Nematoda</taxon>
        <taxon>Chromadorea</taxon>
        <taxon>Rhabditida</taxon>
        <taxon>Rhabditina</taxon>
        <taxon>Rhabditomorpha</taxon>
        <taxon>Rhabditoidea</taxon>
        <taxon>Rhabditidae</taxon>
        <taxon>Diploscapter</taxon>
    </lineage>
</organism>
<proteinExistence type="inferred from homology"/>
<dbReference type="Proteomes" id="UP000218231">
    <property type="component" value="Unassembled WGS sequence"/>
</dbReference>
<dbReference type="InterPro" id="IPR050645">
    <property type="entry name" value="Histidine_acid_phosphatase"/>
</dbReference>
<comment type="similarity">
    <text evidence="1">Belongs to the histidine acid phosphatase family.</text>
</comment>
<dbReference type="PANTHER" id="PTHR11567:SF187">
    <property type="entry name" value="2,3-BISPHOSPHOGLYCERATE 3-PHOSPHATASE"/>
    <property type="match status" value="1"/>
</dbReference>
<sequence>MRFRSTRHFAMLVCGVFLSIYAFVWLLTSGSSSHVTVNKSSIPLEYQARCRFQETAFEGEEAEVSAEYKLRGVAVVFRHGERSAMSQKPSFDCACFRDDDRRTFETLQQEINSDKFAEFVRVDPKFSGYPRTPHRSQCSPANMTAEGALMINRMSSFLRSKYQPARLFSGEHMDVKIVSSQYHRTFQSALSFIQAFFPKPSSFIPSLNLIVSYFQVYLSNFEIQASNFTFLCTSPACVCSQAKHWRSALYDSEHQAYFLSHGSKPLIESIQALKSLPAFENAMDPLALVDTALGNYICRRKALPCAGKQCLTYDMLNQAINETFVHGEEMYAARDGLIARKLQSVEAYAVLYEVGKMLYYLQKQPHSKIIRIFSGHDTVLIPLARSLRIPYIEPPYYATRMVFEAYDQPESPLLVRLLYDGVDVTSHLSFCRDKLIDDLCPASALQNYVNNFIKNTLGVSSIAEVCKD</sequence>
<dbReference type="PANTHER" id="PTHR11567">
    <property type="entry name" value="ACID PHOSPHATASE-RELATED"/>
    <property type="match status" value="1"/>
</dbReference>
<name>A0A2A2L0B0_9BILA</name>